<dbReference type="Pfam" id="PF14602">
    <property type="entry name" value="Hexapep_2"/>
    <property type="match status" value="2"/>
</dbReference>
<dbReference type="SUPFAM" id="SSF57701">
    <property type="entry name" value="Zn2/Cys6 DNA-binding domain"/>
    <property type="match status" value="1"/>
</dbReference>
<dbReference type="InterPro" id="IPR036864">
    <property type="entry name" value="Zn2-C6_fun-type_DNA-bd_sf"/>
</dbReference>
<dbReference type="GO" id="GO:0000981">
    <property type="term" value="F:DNA-binding transcription factor activity, RNA polymerase II-specific"/>
    <property type="evidence" value="ECO:0007669"/>
    <property type="project" value="InterPro"/>
</dbReference>
<dbReference type="SUPFAM" id="SSF51161">
    <property type="entry name" value="Trimeric LpxA-like enzymes"/>
    <property type="match status" value="1"/>
</dbReference>
<feature type="region of interest" description="Disordered" evidence="4">
    <location>
        <begin position="306"/>
        <end position="409"/>
    </location>
</feature>
<feature type="compositionally biased region" description="Polar residues" evidence="4">
    <location>
        <begin position="398"/>
        <end position="408"/>
    </location>
</feature>
<reference evidence="6" key="1">
    <citation type="submission" date="2018-03" db="EMBL/GenBank/DDBJ databases">
        <authorList>
            <person name="Guldener U."/>
        </authorList>
    </citation>
    <scope>NUCLEOTIDE SEQUENCE</scope>
</reference>
<organism evidence="6 7">
    <name type="scientific">Cephalotrichum gorgonifer</name>
    <dbReference type="NCBI Taxonomy" id="2041049"/>
    <lineage>
        <taxon>Eukaryota</taxon>
        <taxon>Fungi</taxon>
        <taxon>Dikarya</taxon>
        <taxon>Ascomycota</taxon>
        <taxon>Pezizomycotina</taxon>
        <taxon>Sordariomycetes</taxon>
        <taxon>Hypocreomycetidae</taxon>
        <taxon>Microascales</taxon>
        <taxon>Microascaceae</taxon>
        <taxon>Cephalotrichum</taxon>
    </lineage>
</organism>
<dbReference type="PROSITE" id="PS00463">
    <property type="entry name" value="ZN2_CY6_FUNGAL_1"/>
    <property type="match status" value="1"/>
</dbReference>
<dbReference type="AlphaFoldDB" id="A0AAE8ST20"/>
<feature type="compositionally biased region" description="Basic and acidic residues" evidence="4">
    <location>
        <begin position="174"/>
        <end position="195"/>
    </location>
</feature>
<feature type="compositionally biased region" description="Polar residues" evidence="4">
    <location>
        <begin position="466"/>
        <end position="476"/>
    </location>
</feature>
<feature type="compositionally biased region" description="Low complexity" evidence="4">
    <location>
        <begin position="152"/>
        <end position="164"/>
    </location>
</feature>
<dbReference type="InterPro" id="IPR051159">
    <property type="entry name" value="Hexapeptide_acetyltransf"/>
</dbReference>
<dbReference type="InterPro" id="IPR024688">
    <property type="entry name" value="Mac_dom"/>
</dbReference>
<feature type="compositionally biased region" description="Basic and acidic residues" evidence="4">
    <location>
        <begin position="114"/>
        <end position="138"/>
    </location>
</feature>
<dbReference type="SMART" id="SM00066">
    <property type="entry name" value="GAL4"/>
    <property type="match status" value="1"/>
</dbReference>
<dbReference type="GO" id="GO:0008270">
    <property type="term" value="F:zinc ion binding"/>
    <property type="evidence" value="ECO:0007669"/>
    <property type="project" value="InterPro"/>
</dbReference>
<dbReference type="Gene3D" id="4.10.240.10">
    <property type="entry name" value="Zn(2)-C6 fungal-type DNA-binding domain"/>
    <property type="match status" value="1"/>
</dbReference>
<accession>A0AAE8ST20</accession>
<dbReference type="Proteomes" id="UP001187682">
    <property type="component" value="Unassembled WGS sequence"/>
</dbReference>
<dbReference type="InterPro" id="IPR001451">
    <property type="entry name" value="Hexapep"/>
</dbReference>
<dbReference type="InterPro" id="IPR011004">
    <property type="entry name" value="Trimer_LpxA-like_sf"/>
</dbReference>
<feature type="region of interest" description="Disordered" evidence="4">
    <location>
        <begin position="1"/>
        <end position="248"/>
    </location>
</feature>
<dbReference type="InterPro" id="IPR001138">
    <property type="entry name" value="Zn2Cys6_DnaBD"/>
</dbReference>
<proteinExistence type="inferred from homology"/>
<feature type="domain" description="Zn(2)-C6 fungal-type" evidence="5">
    <location>
        <begin position="254"/>
        <end position="282"/>
    </location>
</feature>
<dbReference type="PROSITE" id="PS50048">
    <property type="entry name" value="ZN2_CY6_FUNGAL_2"/>
    <property type="match status" value="1"/>
</dbReference>
<evidence type="ECO:0000256" key="4">
    <source>
        <dbReference type="SAM" id="MobiDB-lite"/>
    </source>
</evidence>
<dbReference type="GO" id="GO:0016407">
    <property type="term" value="F:acetyltransferase activity"/>
    <property type="evidence" value="ECO:0007669"/>
    <property type="project" value="InterPro"/>
</dbReference>
<dbReference type="EMBL" id="ONZQ02000003">
    <property type="protein sequence ID" value="SPN99560.1"/>
    <property type="molecule type" value="Genomic_DNA"/>
</dbReference>
<dbReference type="SMART" id="SM01266">
    <property type="entry name" value="Mac"/>
    <property type="match status" value="1"/>
</dbReference>
<dbReference type="Gene3D" id="2.160.10.10">
    <property type="entry name" value="Hexapeptide repeat proteins"/>
    <property type="match status" value="1"/>
</dbReference>
<feature type="compositionally biased region" description="Polar residues" evidence="4">
    <location>
        <begin position="57"/>
        <end position="71"/>
    </location>
</feature>
<evidence type="ECO:0000259" key="5">
    <source>
        <dbReference type="PROSITE" id="PS50048"/>
    </source>
</evidence>
<keyword evidence="2" id="KW-0808">Transferase</keyword>
<feature type="compositionally biased region" description="Polar residues" evidence="4">
    <location>
        <begin position="32"/>
        <end position="43"/>
    </location>
</feature>
<keyword evidence="7" id="KW-1185">Reference proteome</keyword>
<evidence type="ECO:0000256" key="2">
    <source>
        <dbReference type="ARBA" id="ARBA00022679"/>
    </source>
</evidence>
<feature type="compositionally biased region" description="Polar residues" evidence="4">
    <location>
        <begin position="343"/>
        <end position="353"/>
    </location>
</feature>
<evidence type="ECO:0000313" key="6">
    <source>
        <dbReference type="EMBL" id="SPN99560.1"/>
    </source>
</evidence>
<comment type="similarity">
    <text evidence="1">Belongs to the transferase hexapeptide repeat family.</text>
</comment>
<dbReference type="PANTHER" id="PTHR23416:SF76">
    <property type="entry name" value="ZN(II)2CYS6 TRANSCRIPTION FACTOR (EUROFUNG)"/>
    <property type="match status" value="1"/>
</dbReference>
<evidence type="ECO:0000256" key="1">
    <source>
        <dbReference type="ARBA" id="ARBA00007274"/>
    </source>
</evidence>
<dbReference type="CDD" id="cd03357">
    <property type="entry name" value="LbH_MAT_GAT"/>
    <property type="match status" value="1"/>
</dbReference>
<dbReference type="Pfam" id="PF00172">
    <property type="entry name" value="Zn_clus"/>
    <property type="match status" value="1"/>
</dbReference>
<protein>
    <submittedName>
        <fullName evidence="6">Related to acetyltransferase (Nodulation protein nodL)</fullName>
    </submittedName>
</protein>
<dbReference type="GO" id="GO:0008374">
    <property type="term" value="F:O-acyltransferase activity"/>
    <property type="evidence" value="ECO:0007669"/>
    <property type="project" value="TreeGrafter"/>
</dbReference>
<feature type="compositionally biased region" description="Low complexity" evidence="4">
    <location>
        <begin position="321"/>
        <end position="342"/>
    </location>
</feature>
<gene>
    <name evidence="6" type="ORF">DNG_02412</name>
</gene>
<dbReference type="CDD" id="cd00067">
    <property type="entry name" value="GAL4"/>
    <property type="match status" value="1"/>
</dbReference>
<dbReference type="PANTHER" id="PTHR23416">
    <property type="entry name" value="SIALIC ACID SYNTHASE-RELATED"/>
    <property type="match status" value="1"/>
</dbReference>
<keyword evidence="3" id="KW-0539">Nucleus</keyword>
<comment type="caution">
    <text evidence="6">The sequence shown here is derived from an EMBL/GenBank/DDBJ whole genome shotgun (WGS) entry which is preliminary data.</text>
</comment>
<feature type="region of interest" description="Disordered" evidence="4">
    <location>
        <begin position="455"/>
        <end position="476"/>
    </location>
</feature>
<dbReference type="Pfam" id="PF12464">
    <property type="entry name" value="Mac"/>
    <property type="match status" value="1"/>
</dbReference>
<feature type="compositionally biased region" description="Basic and acidic residues" evidence="4">
    <location>
        <begin position="85"/>
        <end position="94"/>
    </location>
</feature>
<sequence length="724" mass="79650">MSTFTALNGVEKPVEATIKVADQRPASAGRANGQTSMTPSSISEPAKPAEPQREAWSASTSDRQPHYQQPPSYADTENSHKRKRSNTDETRRDQPPPAQPDRSPREITVQSAHSEPRASYEDRERDYRRYTDEQRQRAEWYASQNREKQSSYEHQQSQQQSQQSRPHQTPPSRAHSDDPSSEPSRKDQGRNRVDRSQSNSRVEGDYPDSNSEGDEHSATVYATSPYTTERKDTGVVQVDPKKRKRNFSNRTKTGCMTCRKRKKKCDEQKPECTNCLRGSFLCAGYPPQRGPVWQKPDNKAAAIPLESKDPTYVPPGAYGMPQHQQQGQSQQQQPSPHQSQPSNPYATPTSATASQQLPHSLPHPPQKRDSLAAYRGQPLRIDPPQGRPLVTEDDRHTASTIPSASVASPDNKLSALSYTAGASVFPTPVSANSGPAAPFSERAAKEYQQRVPPLHDLTRTDPDSSHLGTTLPQINIMNPTRTNSPITQHQVATSSAQVAAQLALAHTPFPPNRPRTQKEEMLAGRQFYPFDKELVLERERCNTACWRFNNCMNPSMGVSPLERARLFREILQPREAIQISPSIASPVSNIGRLGEDVVVEAPFTCDYGYNVSIGQNVFIGRNCTIQDSCEVKIGDNCVIGPNVSIHATTVSLDPKRRMGSKGPQIGRPITIEADCFIGAGALILPGRTIGKGSTVGAGAIVTKDVPPFTIVVGAPARVVRGVSS</sequence>
<evidence type="ECO:0000313" key="7">
    <source>
        <dbReference type="Proteomes" id="UP001187682"/>
    </source>
</evidence>
<name>A0AAE8ST20_9PEZI</name>
<evidence type="ECO:0000256" key="3">
    <source>
        <dbReference type="ARBA" id="ARBA00023242"/>
    </source>
</evidence>